<feature type="compositionally biased region" description="Basic and acidic residues" evidence="1">
    <location>
        <begin position="101"/>
        <end position="110"/>
    </location>
</feature>
<comment type="caution">
    <text evidence="2">The sequence shown here is derived from an EMBL/GenBank/DDBJ whole genome shotgun (WGS) entry which is preliminary data.</text>
</comment>
<keyword evidence="3" id="KW-1185">Reference proteome</keyword>
<accession>A0A9P4R2L6</accession>
<feature type="region of interest" description="Disordered" evidence="1">
    <location>
        <begin position="82"/>
        <end position="155"/>
    </location>
</feature>
<dbReference type="AlphaFoldDB" id="A0A9P4R2L6"/>
<evidence type="ECO:0000313" key="2">
    <source>
        <dbReference type="EMBL" id="KAF2735701.1"/>
    </source>
</evidence>
<organism evidence="2 3">
    <name type="scientific">Polyplosphaeria fusca</name>
    <dbReference type="NCBI Taxonomy" id="682080"/>
    <lineage>
        <taxon>Eukaryota</taxon>
        <taxon>Fungi</taxon>
        <taxon>Dikarya</taxon>
        <taxon>Ascomycota</taxon>
        <taxon>Pezizomycotina</taxon>
        <taxon>Dothideomycetes</taxon>
        <taxon>Pleosporomycetidae</taxon>
        <taxon>Pleosporales</taxon>
        <taxon>Tetraplosphaeriaceae</taxon>
        <taxon>Polyplosphaeria</taxon>
    </lineage>
</organism>
<reference evidence="2" key="1">
    <citation type="journal article" date="2020" name="Stud. Mycol.">
        <title>101 Dothideomycetes genomes: a test case for predicting lifestyles and emergence of pathogens.</title>
        <authorList>
            <person name="Haridas S."/>
            <person name="Albert R."/>
            <person name="Binder M."/>
            <person name="Bloem J."/>
            <person name="Labutti K."/>
            <person name="Salamov A."/>
            <person name="Andreopoulos B."/>
            <person name="Baker S."/>
            <person name="Barry K."/>
            <person name="Bills G."/>
            <person name="Bluhm B."/>
            <person name="Cannon C."/>
            <person name="Castanera R."/>
            <person name="Culley D."/>
            <person name="Daum C."/>
            <person name="Ezra D."/>
            <person name="Gonzalez J."/>
            <person name="Henrissat B."/>
            <person name="Kuo A."/>
            <person name="Liang C."/>
            <person name="Lipzen A."/>
            <person name="Lutzoni F."/>
            <person name="Magnuson J."/>
            <person name="Mondo S."/>
            <person name="Nolan M."/>
            <person name="Ohm R."/>
            <person name="Pangilinan J."/>
            <person name="Park H.-J."/>
            <person name="Ramirez L."/>
            <person name="Alfaro M."/>
            <person name="Sun H."/>
            <person name="Tritt A."/>
            <person name="Yoshinaga Y."/>
            <person name="Zwiers L.-H."/>
            <person name="Turgeon B."/>
            <person name="Goodwin S."/>
            <person name="Spatafora J."/>
            <person name="Crous P."/>
            <person name="Grigoriev I."/>
        </authorList>
    </citation>
    <scope>NUCLEOTIDE SEQUENCE</scope>
    <source>
        <strain evidence="2">CBS 125425</strain>
    </source>
</reference>
<dbReference type="Proteomes" id="UP000799444">
    <property type="component" value="Unassembled WGS sequence"/>
</dbReference>
<gene>
    <name evidence="2" type="ORF">EJ04DRAFT_511651</name>
</gene>
<sequence length="155" mass="17023">MPHSNPTPSPKNQYPHVQIPKIPARIPQHNPSHCPLLSAHHPSPSPRFITLSIPSPKSRTPAPHVPLPLHLIRVSTSHPIASHRIHPARTPNPPSPSVRVENPDTHRRTSDSPTTAMRPATRACGRFFGPHSHRPHDGRGRQGGGRTLLRVVGIE</sequence>
<name>A0A9P4R2L6_9PLEO</name>
<dbReference type="EMBL" id="ML996133">
    <property type="protein sequence ID" value="KAF2735701.1"/>
    <property type="molecule type" value="Genomic_DNA"/>
</dbReference>
<protein>
    <submittedName>
        <fullName evidence="2">Uncharacterized protein</fullName>
    </submittedName>
</protein>
<proteinExistence type="predicted"/>
<evidence type="ECO:0000256" key="1">
    <source>
        <dbReference type="SAM" id="MobiDB-lite"/>
    </source>
</evidence>
<evidence type="ECO:0000313" key="3">
    <source>
        <dbReference type="Proteomes" id="UP000799444"/>
    </source>
</evidence>